<protein>
    <submittedName>
        <fullName evidence="2">Uncharacterized protein</fullName>
    </submittedName>
</protein>
<evidence type="ECO:0000313" key="2">
    <source>
        <dbReference type="EMBL" id="KAF2612765.1"/>
    </source>
</evidence>
<reference evidence="2" key="1">
    <citation type="submission" date="2019-12" db="EMBL/GenBank/DDBJ databases">
        <title>Genome sequencing and annotation of Brassica cretica.</title>
        <authorList>
            <person name="Studholme D.J."/>
            <person name="Sarris P.F."/>
        </authorList>
    </citation>
    <scope>NUCLEOTIDE SEQUENCE</scope>
    <source>
        <strain evidence="2">PFS-102/07</strain>
        <tissue evidence="2">Leaf</tissue>
    </source>
</reference>
<feature type="transmembrane region" description="Helical" evidence="1">
    <location>
        <begin position="52"/>
        <end position="70"/>
    </location>
</feature>
<keyword evidence="1" id="KW-0812">Transmembrane</keyword>
<evidence type="ECO:0000256" key="1">
    <source>
        <dbReference type="SAM" id="Phobius"/>
    </source>
</evidence>
<proteinExistence type="predicted"/>
<dbReference type="EMBL" id="QGKY02000089">
    <property type="protein sequence ID" value="KAF2612765.1"/>
    <property type="molecule type" value="Genomic_DNA"/>
</dbReference>
<comment type="caution">
    <text evidence="2">The sequence shown here is derived from an EMBL/GenBank/DDBJ whole genome shotgun (WGS) entry which is preliminary data.</text>
</comment>
<organism evidence="2">
    <name type="scientific">Brassica cretica</name>
    <name type="common">Mustard</name>
    <dbReference type="NCBI Taxonomy" id="69181"/>
    <lineage>
        <taxon>Eukaryota</taxon>
        <taxon>Viridiplantae</taxon>
        <taxon>Streptophyta</taxon>
        <taxon>Embryophyta</taxon>
        <taxon>Tracheophyta</taxon>
        <taxon>Spermatophyta</taxon>
        <taxon>Magnoliopsida</taxon>
        <taxon>eudicotyledons</taxon>
        <taxon>Gunneridae</taxon>
        <taxon>Pentapetalae</taxon>
        <taxon>rosids</taxon>
        <taxon>malvids</taxon>
        <taxon>Brassicales</taxon>
        <taxon>Brassicaceae</taxon>
        <taxon>Brassiceae</taxon>
        <taxon>Brassica</taxon>
    </lineage>
</organism>
<sequence length="90" mass="10697">MVLGKFKPYHSGKERVETVTEGVYGDGRRRFRLEDERSEQVFSQRKTKKKTIFLWNLIILFVDLIVAGSYEFLFRFGFWLPRARHVNAAL</sequence>
<keyword evidence="1" id="KW-1133">Transmembrane helix</keyword>
<dbReference type="AlphaFoldDB" id="A0A8S9LZC5"/>
<gene>
    <name evidence="2" type="ORF">F2Q70_00010231</name>
</gene>
<accession>A0A8S9LZC5</accession>
<name>A0A8S9LZC5_BRACR</name>
<keyword evidence="1" id="KW-0472">Membrane</keyword>